<keyword evidence="1" id="KW-1003">Cell membrane</keyword>
<dbReference type="NCBIfam" id="TIGR00278">
    <property type="entry name" value="membrane protein insertion efficiency factor YidD"/>
    <property type="match status" value="1"/>
</dbReference>
<reference evidence="2 3" key="1">
    <citation type="journal article" date="2016" name="Nat. Commun.">
        <title>Thousands of microbial genomes shed light on interconnected biogeochemical processes in an aquifer system.</title>
        <authorList>
            <person name="Anantharaman K."/>
            <person name="Brown C.T."/>
            <person name="Hug L.A."/>
            <person name="Sharon I."/>
            <person name="Castelle C.J."/>
            <person name="Probst A.J."/>
            <person name="Thomas B.C."/>
            <person name="Singh A."/>
            <person name="Wilkins M.J."/>
            <person name="Karaoz U."/>
            <person name="Brodie E.L."/>
            <person name="Williams K.H."/>
            <person name="Hubbard S.S."/>
            <person name="Banfield J.F."/>
        </authorList>
    </citation>
    <scope>NUCLEOTIDE SEQUENCE [LARGE SCALE GENOMIC DNA]</scope>
</reference>
<comment type="similarity">
    <text evidence="1">Belongs to the UPF0161 family.</text>
</comment>
<dbReference type="EMBL" id="MFJR01000009">
    <property type="protein sequence ID" value="OGG26437.1"/>
    <property type="molecule type" value="Genomic_DNA"/>
</dbReference>
<dbReference type="HAMAP" id="MF_00386">
    <property type="entry name" value="UPF0161_YidD"/>
    <property type="match status" value="1"/>
</dbReference>
<dbReference type="GO" id="GO:0005886">
    <property type="term" value="C:plasma membrane"/>
    <property type="evidence" value="ECO:0007669"/>
    <property type="project" value="UniProtKB-SubCell"/>
</dbReference>
<evidence type="ECO:0000313" key="2">
    <source>
        <dbReference type="EMBL" id="OGG26437.1"/>
    </source>
</evidence>
<evidence type="ECO:0000313" key="3">
    <source>
        <dbReference type="Proteomes" id="UP000176609"/>
    </source>
</evidence>
<sequence>MIIKPTVFKIIRLYQILIRPGLKSLGLSNRCRFYPTCSDYTQSAIKQYGVLKGLVLGFKRIMRCQPFGNWGLDPVR</sequence>
<dbReference type="Pfam" id="PF01809">
    <property type="entry name" value="YidD"/>
    <property type="match status" value="1"/>
</dbReference>
<evidence type="ECO:0000256" key="1">
    <source>
        <dbReference type="HAMAP-Rule" id="MF_00386"/>
    </source>
</evidence>
<dbReference type="SMART" id="SM01234">
    <property type="entry name" value="Haemolytic"/>
    <property type="match status" value="1"/>
</dbReference>
<dbReference type="InterPro" id="IPR002696">
    <property type="entry name" value="Membr_insert_effic_factor_YidD"/>
</dbReference>
<comment type="caution">
    <text evidence="2">The sequence shown here is derived from an EMBL/GenBank/DDBJ whole genome shotgun (WGS) entry which is preliminary data.</text>
</comment>
<gene>
    <name evidence="2" type="ORF">A2960_06185</name>
</gene>
<dbReference type="PANTHER" id="PTHR33383">
    <property type="entry name" value="MEMBRANE PROTEIN INSERTION EFFICIENCY FACTOR-RELATED"/>
    <property type="match status" value="1"/>
</dbReference>
<comment type="function">
    <text evidence="1">Could be involved in insertion of integral membrane proteins into the membrane.</text>
</comment>
<dbReference type="AlphaFoldDB" id="A0A1F6AQ81"/>
<keyword evidence="1" id="KW-0472">Membrane</keyword>
<dbReference type="PANTHER" id="PTHR33383:SF1">
    <property type="entry name" value="MEMBRANE PROTEIN INSERTION EFFICIENCY FACTOR-RELATED"/>
    <property type="match status" value="1"/>
</dbReference>
<comment type="subcellular location">
    <subcellularLocation>
        <location evidence="1">Cell membrane</location>
        <topology evidence="1">Peripheral membrane protein</topology>
        <orientation evidence="1">Cytoplasmic side</orientation>
    </subcellularLocation>
</comment>
<protein>
    <recommendedName>
        <fullName evidence="1">Putative membrane protein insertion efficiency factor</fullName>
    </recommendedName>
</protein>
<organism evidence="2 3">
    <name type="scientific">Candidatus Gottesmanbacteria bacterium RIFCSPLOWO2_01_FULL_39_12b</name>
    <dbReference type="NCBI Taxonomy" id="1798388"/>
    <lineage>
        <taxon>Bacteria</taxon>
        <taxon>Candidatus Gottesmaniibacteriota</taxon>
    </lineage>
</organism>
<name>A0A1F6AQ81_9BACT</name>
<dbReference type="Proteomes" id="UP000176609">
    <property type="component" value="Unassembled WGS sequence"/>
</dbReference>
<proteinExistence type="inferred from homology"/>
<accession>A0A1F6AQ81</accession>